<evidence type="ECO:0000256" key="4">
    <source>
        <dbReference type="PROSITE-ProRule" id="PRU00169"/>
    </source>
</evidence>
<dbReference type="Gene3D" id="3.40.50.2300">
    <property type="match status" value="1"/>
</dbReference>
<evidence type="ECO:0000259" key="6">
    <source>
        <dbReference type="PROSITE" id="PS50110"/>
    </source>
</evidence>
<dbReference type="SMART" id="SM00448">
    <property type="entry name" value="REC"/>
    <property type="match status" value="1"/>
</dbReference>
<dbReference type="Proteomes" id="UP000621560">
    <property type="component" value="Unassembled WGS sequence"/>
</dbReference>
<dbReference type="SMART" id="SM00342">
    <property type="entry name" value="HTH_ARAC"/>
    <property type="match status" value="1"/>
</dbReference>
<keyword evidence="2" id="KW-0238">DNA-binding</keyword>
<keyword evidence="4" id="KW-0597">Phosphoprotein</keyword>
<evidence type="ECO:0000313" key="8">
    <source>
        <dbReference type="Proteomes" id="UP000621560"/>
    </source>
</evidence>
<keyword evidence="3" id="KW-0804">Transcription</keyword>
<dbReference type="AlphaFoldDB" id="A0A927BQY6"/>
<dbReference type="Pfam" id="PF12833">
    <property type="entry name" value="HTH_18"/>
    <property type="match status" value="1"/>
</dbReference>
<name>A0A927BQY6_9BACL</name>
<dbReference type="InterPro" id="IPR018060">
    <property type="entry name" value="HTH_AraC"/>
</dbReference>
<dbReference type="PROSITE" id="PS01124">
    <property type="entry name" value="HTH_ARAC_FAMILY_2"/>
    <property type="match status" value="1"/>
</dbReference>
<dbReference type="InterPro" id="IPR001789">
    <property type="entry name" value="Sig_transdc_resp-reg_receiver"/>
</dbReference>
<dbReference type="PROSITE" id="PS00041">
    <property type="entry name" value="HTH_ARAC_FAMILY_1"/>
    <property type="match status" value="1"/>
</dbReference>
<dbReference type="GO" id="GO:0043565">
    <property type="term" value="F:sequence-specific DNA binding"/>
    <property type="evidence" value="ECO:0007669"/>
    <property type="project" value="InterPro"/>
</dbReference>
<dbReference type="InterPro" id="IPR009057">
    <property type="entry name" value="Homeodomain-like_sf"/>
</dbReference>
<protein>
    <submittedName>
        <fullName evidence="7">Response regulator</fullName>
    </submittedName>
</protein>
<dbReference type="RefSeq" id="WP_190914406.1">
    <property type="nucleotide sequence ID" value="NZ_JACXIZ010000007.1"/>
</dbReference>
<proteinExistence type="predicted"/>
<feature type="modified residue" description="4-aspartylphosphate" evidence="4">
    <location>
        <position position="54"/>
    </location>
</feature>
<evidence type="ECO:0000256" key="3">
    <source>
        <dbReference type="ARBA" id="ARBA00023163"/>
    </source>
</evidence>
<dbReference type="InterPro" id="IPR020449">
    <property type="entry name" value="Tscrpt_reg_AraC-type_HTH"/>
</dbReference>
<reference evidence="7" key="1">
    <citation type="submission" date="2020-09" db="EMBL/GenBank/DDBJ databases">
        <title>A novel bacterium of genus Paenibacillus, isolated from South China Sea.</title>
        <authorList>
            <person name="Huang H."/>
            <person name="Mo K."/>
            <person name="Hu Y."/>
        </authorList>
    </citation>
    <scope>NUCLEOTIDE SEQUENCE</scope>
    <source>
        <strain evidence="7">IB182496</strain>
    </source>
</reference>
<sequence>MKLLIVDDEMIIREGMSRAIDWEAHGFELLRPAVSAEEAWARIPQERPDLIFTDIRMNGRSGLELAREVKTAYPETEIVVLSGYSDFEYAQQAIKEGVSDYLLKKSRRDDILRTALRIRERLLERRRERQDSQLLERWLLADDLPGGRLSEQLRSRYPELAEAEAAGEPMQVLLVAADDAEACPPQESCSVLTRRLGGPSALWKGHAIVVVRPARAGAGELSARVRAALRELAQRSEARLCCAAGSEEYGLEGLKTSFERATAALRYRDLLEDTDYVAYDEVSRRSGIRTVCSIDEENALIAVLKQGNAEALGAWVEARYAALRGDPEATPASLSSRLHSLYVAAQRWLDRTAAALGAGEPSPSEQPSHAEQPGVVTGSWLTMRLLAVQEAYLALTQGQSSYVQSAARYIREHLQEPISLQEVSEHVHVHPHYLSELFKRETGQNYSLFVTKERITRAMALLLETPAKIAEVARRVGYQDVKHFTQLFKRHTGQTPTDYRSAGGGAG</sequence>
<dbReference type="EMBL" id="JACXIZ010000007">
    <property type="protein sequence ID" value="MBD2844075.1"/>
    <property type="molecule type" value="Genomic_DNA"/>
</dbReference>
<dbReference type="PANTHER" id="PTHR43280">
    <property type="entry name" value="ARAC-FAMILY TRANSCRIPTIONAL REGULATOR"/>
    <property type="match status" value="1"/>
</dbReference>
<dbReference type="CDD" id="cd17536">
    <property type="entry name" value="REC_YesN-like"/>
    <property type="match status" value="1"/>
</dbReference>
<keyword evidence="1" id="KW-0805">Transcription regulation</keyword>
<accession>A0A927BQY6</accession>
<dbReference type="InterPro" id="IPR018062">
    <property type="entry name" value="HTH_AraC-typ_CS"/>
</dbReference>
<dbReference type="SUPFAM" id="SSF52172">
    <property type="entry name" value="CheY-like"/>
    <property type="match status" value="1"/>
</dbReference>
<comment type="caution">
    <text evidence="7">The sequence shown here is derived from an EMBL/GenBank/DDBJ whole genome shotgun (WGS) entry which is preliminary data.</text>
</comment>
<dbReference type="PROSITE" id="PS50110">
    <property type="entry name" value="RESPONSE_REGULATORY"/>
    <property type="match status" value="1"/>
</dbReference>
<dbReference type="SUPFAM" id="SSF46689">
    <property type="entry name" value="Homeodomain-like"/>
    <property type="match status" value="2"/>
</dbReference>
<evidence type="ECO:0000259" key="5">
    <source>
        <dbReference type="PROSITE" id="PS01124"/>
    </source>
</evidence>
<evidence type="ECO:0000256" key="1">
    <source>
        <dbReference type="ARBA" id="ARBA00023015"/>
    </source>
</evidence>
<evidence type="ECO:0000313" key="7">
    <source>
        <dbReference type="EMBL" id="MBD2844075.1"/>
    </source>
</evidence>
<dbReference type="Gene3D" id="1.10.10.60">
    <property type="entry name" value="Homeodomain-like"/>
    <property type="match status" value="2"/>
</dbReference>
<gene>
    <name evidence="7" type="ORF">IDH44_02635</name>
</gene>
<feature type="domain" description="Response regulatory" evidence="6">
    <location>
        <begin position="2"/>
        <end position="119"/>
    </location>
</feature>
<evidence type="ECO:0000256" key="2">
    <source>
        <dbReference type="ARBA" id="ARBA00023125"/>
    </source>
</evidence>
<organism evidence="7 8">
    <name type="scientific">Paenibacillus sabuli</name>
    <dbReference type="NCBI Taxonomy" id="2772509"/>
    <lineage>
        <taxon>Bacteria</taxon>
        <taxon>Bacillati</taxon>
        <taxon>Bacillota</taxon>
        <taxon>Bacilli</taxon>
        <taxon>Bacillales</taxon>
        <taxon>Paenibacillaceae</taxon>
        <taxon>Paenibacillus</taxon>
    </lineage>
</organism>
<feature type="domain" description="HTH araC/xylS-type" evidence="5">
    <location>
        <begin position="404"/>
        <end position="502"/>
    </location>
</feature>
<dbReference type="GO" id="GO:0003700">
    <property type="term" value="F:DNA-binding transcription factor activity"/>
    <property type="evidence" value="ECO:0007669"/>
    <property type="project" value="InterPro"/>
</dbReference>
<dbReference type="GO" id="GO:0000160">
    <property type="term" value="P:phosphorelay signal transduction system"/>
    <property type="evidence" value="ECO:0007669"/>
    <property type="project" value="InterPro"/>
</dbReference>
<keyword evidence="8" id="KW-1185">Reference proteome</keyword>
<dbReference type="Pfam" id="PF00072">
    <property type="entry name" value="Response_reg"/>
    <property type="match status" value="1"/>
</dbReference>
<dbReference type="PRINTS" id="PR00032">
    <property type="entry name" value="HTHARAC"/>
</dbReference>
<dbReference type="InterPro" id="IPR011006">
    <property type="entry name" value="CheY-like_superfamily"/>
</dbReference>
<dbReference type="PANTHER" id="PTHR43280:SF2">
    <property type="entry name" value="HTH-TYPE TRANSCRIPTIONAL REGULATOR EXSA"/>
    <property type="match status" value="1"/>
</dbReference>